<dbReference type="STRING" id="93759.A0A1R3GRL8"/>
<evidence type="ECO:0000313" key="1">
    <source>
        <dbReference type="EMBL" id="OMO60696.1"/>
    </source>
</evidence>
<sequence>MDTNQTFVDEEVRLGIFPYHDSNSSPHDCSLCPTNLCKVVVGNAVAKFRMGFGTIKFEKSRC</sequence>
<dbReference type="Proteomes" id="UP000187203">
    <property type="component" value="Unassembled WGS sequence"/>
</dbReference>
<comment type="caution">
    <text evidence="1">The sequence shown here is derived from an EMBL/GenBank/DDBJ whole genome shotgun (WGS) entry which is preliminary data.</text>
</comment>
<dbReference type="InterPro" id="IPR016965">
    <property type="entry name" value="Pase_PHOSPHO-typ"/>
</dbReference>
<dbReference type="AlphaFoldDB" id="A0A1R3GRL8"/>
<accession>A0A1R3GRL8</accession>
<proteinExistence type="predicted"/>
<dbReference type="OrthoDB" id="10267182at2759"/>
<organism evidence="1 2">
    <name type="scientific">Corchorus olitorius</name>
    <dbReference type="NCBI Taxonomy" id="93759"/>
    <lineage>
        <taxon>Eukaryota</taxon>
        <taxon>Viridiplantae</taxon>
        <taxon>Streptophyta</taxon>
        <taxon>Embryophyta</taxon>
        <taxon>Tracheophyta</taxon>
        <taxon>Spermatophyta</taxon>
        <taxon>Magnoliopsida</taxon>
        <taxon>eudicotyledons</taxon>
        <taxon>Gunneridae</taxon>
        <taxon>Pentapetalae</taxon>
        <taxon>rosids</taxon>
        <taxon>malvids</taxon>
        <taxon>Malvales</taxon>
        <taxon>Malvaceae</taxon>
        <taxon>Grewioideae</taxon>
        <taxon>Apeibeae</taxon>
        <taxon>Corchorus</taxon>
    </lineage>
</organism>
<gene>
    <name evidence="1" type="ORF">COLO4_33773</name>
</gene>
<dbReference type="EMBL" id="AWUE01021840">
    <property type="protein sequence ID" value="OMO60696.1"/>
    <property type="molecule type" value="Genomic_DNA"/>
</dbReference>
<dbReference type="GO" id="GO:0016791">
    <property type="term" value="F:phosphatase activity"/>
    <property type="evidence" value="ECO:0007669"/>
    <property type="project" value="InterPro"/>
</dbReference>
<dbReference type="Pfam" id="PF06888">
    <property type="entry name" value="Put_Phosphatase"/>
    <property type="match status" value="1"/>
</dbReference>
<keyword evidence="2" id="KW-1185">Reference proteome</keyword>
<reference evidence="2" key="1">
    <citation type="submission" date="2013-09" db="EMBL/GenBank/DDBJ databases">
        <title>Corchorus olitorius genome sequencing.</title>
        <authorList>
            <person name="Alam M."/>
            <person name="Haque M.S."/>
            <person name="Islam M.S."/>
            <person name="Emdad E.M."/>
            <person name="Islam M.M."/>
            <person name="Ahmed B."/>
            <person name="Halim A."/>
            <person name="Hossen Q.M.M."/>
            <person name="Hossain M.Z."/>
            <person name="Ahmed R."/>
            <person name="Khan M.M."/>
            <person name="Islam R."/>
            <person name="Rashid M.M."/>
            <person name="Khan S.A."/>
            <person name="Rahman M.S."/>
            <person name="Alam M."/>
            <person name="Yahiya A.S."/>
            <person name="Khan M.S."/>
            <person name="Azam M.S."/>
            <person name="Haque T."/>
            <person name="Lashkar M.Z.H."/>
            <person name="Akhand A.I."/>
            <person name="Morshed G."/>
            <person name="Roy S."/>
            <person name="Uddin K.S."/>
            <person name="Rabeya T."/>
            <person name="Hossain A.S."/>
            <person name="Chowdhury A."/>
            <person name="Snigdha A.R."/>
            <person name="Mortoza M.S."/>
            <person name="Matin S.A."/>
            <person name="Hoque S.M.E."/>
            <person name="Islam M.K."/>
            <person name="Roy D.K."/>
            <person name="Haider R."/>
            <person name="Moosa M.M."/>
            <person name="Elias S.M."/>
            <person name="Hasan A.M."/>
            <person name="Jahan S."/>
            <person name="Shafiuddin M."/>
            <person name="Mahmood N."/>
            <person name="Shommy N.S."/>
        </authorList>
    </citation>
    <scope>NUCLEOTIDE SEQUENCE [LARGE SCALE GENOMIC DNA]</scope>
    <source>
        <strain evidence="2">cv. O-4</strain>
    </source>
</reference>
<name>A0A1R3GRL8_9ROSI</name>
<protein>
    <submittedName>
        <fullName evidence="1">Phosphatase PHOSPHO-type</fullName>
    </submittedName>
</protein>
<evidence type="ECO:0000313" key="2">
    <source>
        <dbReference type="Proteomes" id="UP000187203"/>
    </source>
</evidence>